<accession>A0A0A9G766</accession>
<proteinExistence type="predicted"/>
<dbReference type="AlphaFoldDB" id="A0A0A9G766"/>
<organism evidence="1">
    <name type="scientific">Arundo donax</name>
    <name type="common">Giant reed</name>
    <name type="synonym">Donax arundinaceus</name>
    <dbReference type="NCBI Taxonomy" id="35708"/>
    <lineage>
        <taxon>Eukaryota</taxon>
        <taxon>Viridiplantae</taxon>
        <taxon>Streptophyta</taxon>
        <taxon>Embryophyta</taxon>
        <taxon>Tracheophyta</taxon>
        <taxon>Spermatophyta</taxon>
        <taxon>Magnoliopsida</taxon>
        <taxon>Liliopsida</taxon>
        <taxon>Poales</taxon>
        <taxon>Poaceae</taxon>
        <taxon>PACMAD clade</taxon>
        <taxon>Arundinoideae</taxon>
        <taxon>Arundineae</taxon>
        <taxon>Arundo</taxon>
    </lineage>
</organism>
<reference evidence="1" key="2">
    <citation type="journal article" date="2015" name="Data Brief">
        <title>Shoot transcriptome of the giant reed, Arundo donax.</title>
        <authorList>
            <person name="Barrero R.A."/>
            <person name="Guerrero F.D."/>
            <person name="Moolhuijzen P."/>
            <person name="Goolsby J.A."/>
            <person name="Tidwell J."/>
            <person name="Bellgard S.E."/>
            <person name="Bellgard M.I."/>
        </authorList>
    </citation>
    <scope>NUCLEOTIDE SEQUENCE</scope>
    <source>
        <tissue evidence="1">Shoot tissue taken approximately 20 cm above the soil surface</tissue>
    </source>
</reference>
<dbReference type="EMBL" id="GBRH01178592">
    <property type="protein sequence ID" value="JAE19304.1"/>
    <property type="molecule type" value="Transcribed_RNA"/>
</dbReference>
<name>A0A0A9G766_ARUDO</name>
<reference evidence="1" key="1">
    <citation type="submission" date="2014-09" db="EMBL/GenBank/DDBJ databases">
        <authorList>
            <person name="Magalhaes I.L.F."/>
            <person name="Oliveira U."/>
            <person name="Santos F.R."/>
            <person name="Vidigal T.H.D.A."/>
            <person name="Brescovit A.D."/>
            <person name="Santos A.J."/>
        </authorList>
    </citation>
    <scope>NUCLEOTIDE SEQUENCE</scope>
    <source>
        <tissue evidence="1">Shoot tissue taken approximately 20 cm above the soil surface</tissue>
    </source>
</reference>
<protein>
    <submittedName>
        <fullName evidence="1">Uncharacterized protein</fullName>
    </submittedName>
</protein>
<evidence type="ECO:0000313" key="1">
    <source>
        <dbReference type="EMBL" id="JAE19304.1"/>
    </source>
</evidence>
<sequence length="62" mass="6816">MRHLNIELHLCMISFSNVYSILSVLFNGTRSSICCIGKKLHLANFTDSGVLSLCSVQGSGWL</sequence>